<evidence type="ECO:0000313" key="2">
    <source>
        <dbReference type="EMBL" id="MPM39422.1"/>
    </source>
</evidence>
<comment type="caution">
    <text evidence="2">The sequence shown here is derived from an EMBL/GenBank/DDBJ whole genome shotgun (WGS) entry which is preliminary data.</text>
</comment>
<evidence type="ECO:0000256" key="1">
    <source>
        <dbReference type="SAM" id="Phobius"/>
    </source>
</evidence>
<protein>
    <recommendedName>
        <fullName evidence="3">DUF340 domain-containing protein</fullName>
    </recommendedName>
</protein>
<feature type="transmembrane region" description="Helical" evidence="1">
    <location>
        <begin position="6"/>
        <end position="23"/>
    </location>
</feature>
<feature type="transmembrane region" description="Helical" evidence="1">
    <location>
        <begin position="30"/>
        <end position="48"/>
    </location>
</feature>
<keyword evidence="1" id="KW-0812">Transmembrane</keyword>
<dbReference type="Pfam" id="PF03956">
    <property type="entry name" value="Lys_export"/>
    <property type="match status" value="1"/>
</dbReference>
<organism evidence="2">
    <name type="scientific">bioreactor metagenome</name>
    <dbReference type="NCBI Taxonomy" id="1076179"/>
    <lineage>
        <taxon>unclassified sequences</taxon>
        <taxon>metagenomes</taxon>
        <taxon>ecological metagenomes</taxon>
    </lineage>
</organism>
<gene>
    <name evidence="2" type="ORF">SDC9_86055</name>
</gene>
<name>A0A644ZEW9_9ZZZZ</name>
<keyword evidence="1" id="KW-1133">Transmembrane helix</keyword>
<evidence type="ECO:0008006" key="3">
    <source>
        <dbReference type="Google" id="ProtNLM"/>
    </source>
</evidence>
<accession>A0A644ZEW9</accession>
<reference evidence="2" key="1">
    <citation type="submission" date="2019-08" db="EMBL/GenBank/DDBJ databases">
        <authorList>
            <person name="Kucharzyk K."/>
            <person name="Murdoch R.W."/>
            <person name="Higgins S."/>
            <person name="Loffler F."/>
        </authorList>
    </citation>
    <scope>NUCLEOTIDE SEQUENCE</scope>
</reference>
<proteinExistence type="predicted"/>
<dbReference type="GO" id="GO:0015661">
    <property type="term" value="F:L-lysine efflux transmembrane transporter activity"/>
    <property type="evidence" value="ECO:0007669"/>
    <property type="project" value="InterPro"/>
</dbReference>
<dbReference type="AlphaFoldDB" id="A0A644ZEW9"/>
<dbReference type="InterPro" id="IPR005642">
    <property type="entry name" value="LysO"/>
</dbReference>
<feature type="transmembrane region" description="Helical" evidence="1">
    <location>
        <begin position="60"/>
        <end position="82"/>
    </location>
</feature>
<dbReference type="EMBL" id="VSSQ01008634">
    <property type="protein sequence ID" value="MPM39422.1"/>
    <property type="molecule type" value="Genomic_DNA"/>
</dbReference>
<keyword evidence="1" id="KW-0472">Membrane</keyword>
<sequence>MESIFISIAAGILFGWLDVFNYSKKKFLNRLSTVALLIMLWCLGAKIGCDEELLRNLGLLGFRAIIMAFGIIAGSLLLLWLVTRFFAHDISEEEQEGKA</sequence>